<dbReference type="SUPFAM" id="SSF51556">
    <property type="entry name" value="Metallo-dependent hydrolases"/>
    <property type="match status" value="1"/>
</dbReference>
<dbReference type="Pfam" id="PF04909">
    <property type="entry name" value="Amidohydro_2"/>
    <property type="match status" value="1"/>
</dbReference>
<dbReference type="AlphaFoldDB" id="A0A437MMK5"/>
<comment type="caution">
    <text evidence="2">The sequence shown here is derived from an EMBL/GenBank/DDBJ whole genome shotgun (WGS) entry which is preliminary data.</text>
</comment>
<dbReference type="InterPro" id="IPR006680">
    <property type="entry name" value="Amidohydro-rel"/>
</dbReference>
<sequence>MPETSTAGMGGVDTHAHVMRRGLALSAERHSEPARDVEPEEFIAILDAHGLGYGVLTAPSFYGFDNSVLLEALAKFPTRLRGTANVAPGATVGELAALKAQGIAGIRLNWTKKAARPDAGSPEYRALFAAAREAGLHLEIFLEGPLLPTLLPHALDSGVDIVLDHFAAPDPALGVNCPGFRAVLAALETGRCWVKLSAPYRLGGQDPAVLAQAMLAAGGAGHLLWASDWPWISHEEGRSYAGCLADLAEWVPDPAQRRTILVDTPKALFGFR</sequence>
<evidence type="ECO:0000259" key="1">
    <source>
        <dbReference type="Pfam" id="PF04909"/>
    </source>
</evidence>
<dbReference type="OrthoDB" id="9787654at2"/>
<dbReference type="PANTHER" id="PTHR35563">
    <property type="entry name" value="BARREL METAL-DEPENDENT HYDROLASE, PUTATIVE (AFU_ORTHOLOGUE AFUA_1G16240)-RELATED"/>
    <property type="match status" value="1"/>
</dbReference>
<keyword evidence="3" id="KW-1185">Reference proteome</keyword>
<dbReference type="InterPro" id="IPR032466">
    <property type="entry name" value="Metal_Hydrolase"/>
</dbReference>
<name>A0A437MMK5_9PROT</name>
<evidence type="ECO:0000313" key="3">
    <source>
        <dbReference type="Proteomes" id="UP000282957"/>
    </source>
</evidence>
<gene>
    <name evidence="2" type="ORF">EOD42_01810</name>
</gene>
<feature type="domain" description="Amidohydrolase-related" evidence="1">
    <location>
        <begin position="12"/>
        <end position="271"/>
    </location>
</feature>
<dbReference type="PANTHER" id="PTHR35563:SF2">
    <property type="entry name" value="BARREL METAL-DEPENDENT HYDROLASE, PUTATIVE (AFU_ORTHOLOGUE AFUA_1G16240)-RELATED"/>
    <property type="match status" value="1"/>
</dbReference>
<dbReference type="Proteomes" id="UP000282957">
    <property type="component" value="Unassembled WGS sequence"/>
</dbReference>
<dbReference type="EMBL" id="SACL01000001">
    <property type="protein sequence ID" value="RVT98875.1"/>
    <property type="molecule type" value="Genomic_DNA"/>
</dbReference>
<accession>A0A437MMK5</accession>
<proteinExistence type="predicted"/>
<reference evidence="2 3" key="1">
    <citation type="submission" date="2019-01" db="EMBL/GenBank/DDBJ databases">
        <authorList>
            <person name="Chen W.-M."/>
        </authorList>
    </citation>
    <scope>NUCLEOTIDE SEQUENCE [LARGE SCALE GENOMIC DNA]</scope>
    <source>
        <strain evidence="2 3">CCP-6</strain>
    </source>
</reference>
<dbReference type="InterPro" id="IPR052358">
    <property type="entry name" value="Aro_Compnd_Degr_Hydrolases"/>
</dbReference>
<dbReference type="RefSeq" id="WP_127785345.1">
    <property type="nucleotide sequence ID" value="NZ_SACL01000001.1"/>
</dbReference>
<dbReference type="Gene3D" id="3.20.20.140">
    <property type="entry name" value="Metal-dependent hydrolases"/>
    <property type="match status" value="1"/>
</dbReference>
<evidence type="ECO:0000313" key="2">
    <source>
        <dbReference type="EMBL" id="RVT98875.1"/>
    </source>
</evidence>
<protein>
    <recommendedName>
        <fullName evidence="1">Amidohydrolase-related domain-containing protein</fullName>
    </recommendedName>
</protein>
<dbReference type="GO" id="GO:0016787">
    <property type="term" value="F:hydrolase activity"/>
    <property type="evidence" value="ECO:0007669"/>
    <property type="project" value="InterPro"/>
</dbReference>
<organism evidence="2 3">
    <name type="scientific">Rhodovarius crocodyli</name>
    <dbReference type="NCBI Taxonomy" id="1979269"/>
    <lineage>
        <taxon>Bacteria</taxon>
        <taxon>Pseudomonadati</taxon>
        <taxon>Pseudomonadota</taxon>
        <taxon>Alphaproteobacteria</taxon>
        <taxon>Acetobacterales</taxon>
        <taxon>Roseomonadaceae</taxon>
        <taxon>Rhodovarius</taxon>
    </lineage>
</organism>